<feature type="binding site" evidence="6">
    <location>
        <position position="165"/>
    </location>
    <ligand>
        <name>S-adenosyl-L-methionine</name>
        <dbReference type="ChEBI" id="CHEBI:59789"/>
    </ligand>
</feature>
<dbReference type="eggNOG" id="COG0144">
    <property type="taxonomic scope" value="Bacteria"/>
</dbReference>
<evidence type="ECO:0000313" key="9">
    <source>
        <dbReference type="Proteomes" id="UP000011058"/>
    </source>
</evidence>
<keyword evidence="4 6" id="KW-0949">S-adenosyl-L-methionine</keyword>
<feature type="active site" description="Nucleophile" evidence="6">
    <location>
        <position position="235"/>
    </location>
</feature>
<dbReference type="InterPro" id="IPR023267">
    <property type="entry name" value="RCMT"/>
</dbReference>
<name>I0K690_9BACT</name>
<dbReference type="InterPro" id="IPR027391">
    <property type="entry name" value="Nol1_Nop2_Fmu_2"/>
</dbReference>
<evidence type="ECO:0000256" key="3">
    <source>
        <dbReference type="ARBA" id="ARBA00022679"/>
    </source>
</evidence>
<dbReference type="PANTHER" id="PTHR22807">
    <property type="entry name" value="NOP2 YEAST -RELATED NOL1/NOP2/FMU SUN DOMAIN-CONTAINING"/>
    <property type="match status" value="1"/>
</dbReference>
<reference evidence="8 9" key="1">
    <citation type="journal article" date="2012" name="J. Bacteriol.">
        <title>Genome Sequence of Fibrella aestuarina BUZ 2T, a Filamentous Marine Bacterium.</title>
        <authorList>
            <person name="Filippini M."/>
            <person name="Qi W."/>
            <person name="Blom J."/>
            <person name="Goesmann A."/>
            <person name="Smits T.H."/>
            <person name="Bagheri H.C."/>
        </authorList>
    </citation>
    <scope>NUCLEOTIDE SEQUENCE [LARGE SCALE GENOMIC DNA]</scope>
    <source>
        <strain evidence="9">BUZ 2T</strain>
    </source>
</reference>
<evidence type="ECO:0000256" key="4">
    <source>
        <dbReference type="ARBA" id="ARBA00022691"/>
    </source>
</evidence>
<sequence>MPQLPAAFQQQMQHLLAADYPAFADALGTLPPVSIRLNGRKPAFDTAGLLPVPWCADGFYLPERPVFTLDPLFQAGAYYVQEASSMLLAEAIRQTVGARKPYTGQPHVRALDLCAAPGGKTTLMASVLPLDSLLVCNEVIRSRVPILRENIDKWGYANVVVANHDPDDFAPLTGFFDLVMVDAPCSGEGLFRKDPRAVDEWSPDHVQLCSARQKRILSAAAPLVAERGWLIYSTCTYNDAENLDNVRFLTQQGFENVPLALPDDWGVVTRTTEGSVGYQCYPHQVRGEGFFISVFRKKLGGESAPISKGRGLKSARPVHHKQLGTLRTYLRDPDAFSYWQKPNDELIAVPVALEKDLVLIDSALRNKGFGIAMGQFKGTDFLPDHALALSTELTPDLPGLDLDRDDALRYFKKENLTATNVPKGWLLARYQGLPLGWLKGLGNRVNNYLPKEWRIRMDIPEF</sequence>
<dbReference type="GO" id="GO:0008173">
    <property type="term" value="F:RNA methyltransferase activity"/>
    <property type="evidence" value="ECO:0007669"/>
    <property type="project" value="InterPro"/>
</dbReference>
<organism evidence="8 9">
    <name type="scientific">Fibrella aestuarina BUZ 2</name>
    <dbReference type="NCBI Taxonomy" id="1166018"/>
    <lineage>
        <taxon>Bacteria</taxon>
        <taxon>Pseudomonadati</taxon>
        <taxon>Bacteroidota</taxon>
        <taxon>Cytophagia</taxon>
        <taxon>Cytophagales</taxon>
        <taxon>Spirosomataceae</taxon>
        <taxon>Fibrella</taxon>
    </lineage>
</organism>
<dbReference type="Gene3D" id="2.30.130.60">
    <property type="match status" value="1"/>
</dbReference>
<dbReference type="PRINTS" id="PR02008">
    <property type="entry name" value="RCMTFAMILY"/>
</dbReference>
<feature type="domain" description="SAM-dependent MTase RsmB/NOP-type" evidence="7">
    <location>
        <begin position="1"/>
        <end position="298"/>
    </location>
</feature>
<dbReference type="SUPFAM" id="SSF53335">
    <property type="entry name" value="S-adenosyl-L-methionine-dependent methyltransferases"/>
    <property type="match status" value="1"/>
</dbReference>
<evidence type="ECO:0000256" key="2">
    <source>
        <dbReference type="ARBA" id="ARBA00022603"/>
    </source>
</evidence>
<dbReference type="Pfam" id="PF17125">
    <property type="entry name" value="Methyltr_RsmF_N"/>
    <property type="match status" value="1"/>
</dbReference>
<dbReference type="Proteomes" id="UP000011058">
    <property type="component" value="Chromosome"/>
</dbReference>
<keyword evidence="5 6" id="KW-0694">RNA-binding</keyword>
<keyword evidence="9" id="KW-1185">Reference proteome</keyword>
<dbReference type="RefSeq" id="WP_015330742.1">
    <property type="nucleotide sequence ID" value="NC_020054.1"/>
</dbReference>
<dbReference type="EMBL" id="HE796683">
    <property type="protein sequence ID" value="CCG99643.1"/>
    <property type="molecule type" value="Genomic_DNA"/>
</dbReference>
<dbReference type="KEGG" id="fae:FAES_1633"/>
<dbReference type="Pfam" id="PF13636">
    <property type="entry name" value="Methyltranf_PUA"/>
    <property type="match status" value="1"/>
</dbReference>
<evidence type="ECO:0000256" key="6">
    <source>
        <dbReference type="PROSITE-ProRule" id="PRU01023"/>
    </source>
</evidence>
<dbReference type="STRING" id="1166018.FAES_1633"/>
<keyword evidence="1" id="KW-0963">Cytoplasm</keyword>
<dbReference type="Gene3D" id="3.30.70.1170">
    <property type="entry name" value="Sun protein, domain 3"/>
    <property type="match status" value="1"/>
</dbReference>
<dbReference type="InterPro" id="IPR031341">
    <property type="entry name" value="Methyltr_RsmF_N"/>
</dbReference>
<accession>I0K690</accession>
<dbReference type="InterPro" id="IPR001678">
    <property type="entry name" value="MeTrfase_RsmB-F_NOP2_dom"/>
</dbReference>
<dbReference type="PROSITE" id="PS51686">
    <property type="entry name" value="SAM_MT_RSMB_NOP"/>
    <property type="match status" value="1"/>
</dbReference>
<feature type="binding site" evidence="6">
    <location>
        <begin position="114"/>
        <end position="120"/>
    </location>
    <ligand>
        <name>S-adenosyl-L-methionine</name>
        <dbReference type="ChEBI" id="CHEBI:59789"/>
    </ligand>
</feature>
<dbReference type="GO" id="GO:0001510">
    <property type="term" value="P:RNA methylation"/>
    <property type="evidence" value="ECO:0007669"/>
    <property type="project" value="InterPro"/>
</dbReference>
<evidence type="ECO:0000313" key="8">
    <source>
        <dbReference type="EMBL" id="CCG99643.1"/>
    </source>
</evidence>
<comment type="similarity">
    <text evidence="6">Belongs to the class I-like SAM-binding methyltransferase superfamily. RsmB/NOP family.</text>
</comment>
<evidence type="ECO:0000256" key="5">
    <source>
        <dbReference type="ARBA" id="ARBA00022884"/>
    </source>
</evidence>
<evidence type="ECO:0000256" key="1">
    <source>
        <dbReference type="ARBA" id="ARBA00022490"/>
    </source>
</evidence>
<dbReference type="GO" id="GO:0003723">
    <property type="term" value="F:RNA binding"/>
    <property type="evidence" value="ECO:0007669"/>
    <property type="project" value="UniProtKB-UniRule"/>
</dbReference>
<protein>
    <submittedName>
        <fullName evidence="8">Fmu (Sun) domain protein</fullName>
    </submittedName>
</protein>
<dbReference type="Pfam" id="PF01189">
    <property type="entry name" value="Methyltr_RsmB-F"/>
    <property type="match status" value="1"/>
</dbReference>
<proteinExistence type="inferred from homology"/>
<dbReference type="PANTHER" id="PTHR22807:SF30">
    <property type="entry name" value="28S RRNA (CYTOSINE(4447)-C(5))-METHYLTRANSFERASE-RELATED"/>
    <property type="match status" value="1"/>
</dbReference>
<dbReference type="Gene3D" id="3.40.50.150">
    <property type="entry name" value="Vaccinia Virus protein VP39"/>
    <property type="match status" value="1"/>
</dbReference>
<dbReference type="eggNOG" id="COG3270">
    <property type="taxonomic scope" value="Bacteria"/>
</dbReference>
<dbReference type="HOGENOM" id="CLU_005316_6_0_10"/>
<dbReference type="InterPro" id="IPR029063">
    <property type="entry name" value="SAM-dependent_MTases_sf"/>
</dbReference>
<dbReference type="OrthoDB" id="9810297at2"/>
<keyword evidence="3 6" id="KW-0808">Transferase</keyword>
<feature type="binding site" evidence="6">
    <location>
        <position position="182"/>
    </location>
    <ligand>
        <name>S-adenosyl-L-methionine</name>
        <dbReference type="ChEBI" id="CHEBI:59789"/>
    </ligand>
</feature>
<keyword evidence="2 6" id="KW-0489">Methyltransferase</keyword>
<evidence type="ECO:0000259" key="7">
    <source>
        <dbReference type="PROSITE" id="PS51686"/>
    </source>
</evidence>
<dbReference type="InterPro" id="IPR049560">
    <property type="entry name" value="MeTrfase_RsmB-F_NOP2_cat"/>
</dbReference>
<dbReference type="PATRIC" id="fig|1166018.3.peg.3370"/>
<gene>
    <name evidence="8" type="ORF">FAES_1633</name>
</gene>
<feature type="binding site" evidence="6">
    <location>
        <position position="138"/>
    </location>
    <ligand>
        <name>S-adenosyl-L-methionine</name>
        <dbReference type="ChEBI" id="CHEBI:59789"/>
    </ligand>
</feature>
<dbReference type="AlphaFoldDB" id="I0K690"/>